<dbReference type="SUPFAM" id="SSF51735">
    <property type="entry name" value="NAD(P)-binding Rossmann-fold domains"/>
    <property type="match status" value="1"/>
</dbReference>
<dbReference type="InterPro" id="IPR014031">
    <property type="entry name" value="Ketoacyl_synth_C"/>
</dbReference>
<dbReference type="InterPro" id="IPR016035">
    <property type="entry name" value="Acyl_Trfase/lysoPLipase"/>
</dbReference>
<dbReference type="InterPro" id="IPR020843">
    <property type="entry name" value="ER"/>
</dbReference>
<evidence type="ECO:0000256" key="2">
    <source>
        <dbReference type="ARBA" id="ARBA00023268"/>
    </source>
</evidence>
<dbReference type="Pfam" id="PF00107">
    <property type="entry name" value="ADH_zinc_N"/>
    <property type="match status" value="1"/>
</dbReference>
<reference evidence="6 7" key="1">
    <citation type="submission" date="2023-03" db="EMBL/GenBank/DDBJ databases">
        <title>Genome insight into feeding habits of ladybird beetles.</title>
        <authorList>
            <person name="Li H.-S."/>
            <person name="Huang Y.-H."/>
            <person name="Pang H."/>
        </authorList>
    </citation>
    <scope>NUCLEOTIDE SEQUENCE [LARGE SCALE GENOMIC DNA]</scope>
    <source>
        <strain evidence="6">SYSU_2023b</strain>
        <tissue evidence="6">Whole body</tissue>
    </source>
</reference>
<dbReference type="InterPro" id="IPR014030">
    <property type="entry name" value="Ketoacyl_synth_N"/>
</dbReference>
<protein>
    <submittedName>
        <fullName evidence="6">Uncharacterized protein</fullName>
    </submittedName>
</protein>
<dbReference type="Pfam" id="PF16197">
    <property type="entry name" value="KAsynt_C_assoc"/>
    <property type="match status" value="1"/>
</dbReference>
<dbReference type="SUPFAM" id="SSF53901">
    <property type="entry name" value="Thiolase-like"/>
    <property type="match status" value="2"/>
</dbReference>
<dbReference type="GO" id="GO:0004312">
    <property type="term" value="F:fatty acid synthase activity"/>
    <property type="evidence" value="ECO:0007669"/>
    <property type="project" value="TreeGrafter"/>
</dbReference>
<feature type="domain" description="Ketosynthase family 3 (KS3)" evidence="4">
    <location>
        <begin position="5"/>
        <end position="404"/>
    </location>
</feature>
<dbReference type="SMART" id="SM00827">
    <property type="entry name" value="PKS_AT"/>
    <property type="match status" value="1"/>
</dbReference>
<dbReference type="PANTHER" id="PTHR43775:SF23">
    <property type="entry name" value="FATTY ACID SYNTHASE 3"/>
    <property type="match status" value="1"/>
</dbReference>
<evidence type="ECO:0000313" key="7">
    <source>
        <dbReference type="Proteomes" id="UP001431783"/>
    </source>
</evidence>
<dbReference type="PROSITE" id="PS52019">
    <property type="entry name" value="PKS_MFAS_DH"/>
    <property type="match status" value="1"/>
</dbReference>
<dbReference type="Gene3D" id="3.40.50.720">
    <property type="entry name" value="NAD(P)-binding Rossmann-like Domain"/>
    <property type="match status" value="1"/>
</dbReference>
<feature type="region of interest" description="N-terminal hotdog fold" evidence="3">
    <location>
        <begin position="835"/>
        <end position="958"/>
    </location>
</feature>
<dbReference type="Proteomes" id="UP001431783">
    <property type="component" value="Unassembled WGS sequence"/>
</dbReference>
<feature type="region of interest" description="C-terminal hotdog fold" evidence="3">
    <location>
        <begin position="971"/>
        <end position="1111"/>
    </location>
</feature>
<comment type="caution">
    <text evidence="6">The sequence shown here is derived from an EMBL/GenBank/DDBJ whole genome shotgun (WGS) entry which is preliminary data.</text>
</comment>
<gene>
    <name evidence="6" type="ORF">WA026_003749</name>
</gene>
<dbReference type="Pfam" id="PF02801">
    <property type="entry name" value="Ketoacyl-synt_C"/>
    <property type="match status" value="1"/>
</dbReference>
<dbReference type="InterPro" id="IPR014043">
    <property type="entry name" value="Acyl_transferase_dom"/>
</dbReference>
<dbReference type="Gene3D" id="3.90.180.10">
    <property type="entry name" value="Medium-chain alcohol dehydrogenases, catalytic domain"/>
    <property type="match status" value="1"/>
</dbReference>
<dbReference type="Gene3D" id="3.30.70.3290">
    <property type="match status" value="1"/>
</dbReference>
<keyword evidence="7" id="KW-1185">Reference proteome</keyword>
<dbReference type="SMART" id="SM00825">
    <property type="entry name" value="PKS_KS"/>
    <property type="match status" value="1"/>
</dbReference>
<name>A0AAW1UGL8_9CUCU</name>
<dbReference type="InterPro" id="IPR020841">
    <property type="entry name" value="PKS_Beta-ketoAc_synthase_dom"/>
</dbReference>
<dbReference type="EMBL" id="JARQZJ010000061">
    <property type="protein sequence ID" value="KAK9878926.1"/>
    <property type="molecule type" value="Genomic_DNA"/>
</dbReference>
<evidence type="ECO:0000256" key="3">
    <source>
        <dbReference type="PROSITE-ProRule" id="PRU01363"/>
    </source>
</evidence>
<dbReference type="InterPro" id="IPR016036">
    <property type="entry name" value="Malonyl_transacylase_ACP-bd"/>
</dbReference>
<dbReference type="CDD" id="cd05195">
    <property type="entry name" value="enoyl_red"/>
    <property type="match status" value="1"/>
</dbReference>
<dbReference type="InterPro" id="IPR016039">
    <property type="entry name" value="Thiolase-like"/>
</dbReference>
<comment type="caution">
    <text evidence="3">Lacks conserved residue(s) required for the propagation of feature annotation.</text>
</comment>
<dbReference type="InterPro" id="IPR032821">
    <property type="entry name" value="PKS_assoc"/>
</dbReference>
<dbReference type="PANTHER" id="PTHR43775">
    <property type="entry name" value="FATTY ACID SYNTHASE"/>
    <property type="match status" value="1"/>
</dbReference>
<evidence type="ECO:0000313" key="6">
    <source>
        <dbReference type="EMBL" id="KAK9878926.1"/>
    </source>
</evidence>
<dbReference type="PROSITE" id="PS52004">
    <property type="entry name" value="KS3_2"/>
    <property type="match status" value="1"/>
</dbReference>
<evidence type="ECO:0000259" key="5">
    <source>
        <dbReference type="PROSITE" id="PS52019"/>
    </source>
</evidence>
<dbReference type="Gene3D" id="3.40.47.10">
    <property type="match status" value="1"/>
</dbReference>
<dbReference type="InterPro" id="IPR001227">
    <property type="entry name" value="Ac_transferase_dom_sf"/>
</dbReference>
<dbReference type="Gene3D" id="3.10.129.110">
    <property type="entry name" value="Polyketide synthase dehydratase"/>
    <property type="match status" value="1"/>
</dbReference>
<dbReference type="InterPro" id="IPR050091">
    <property type="entry name" value="PKS_NRPS_Biosynth_Enz"/>
</dbReference>
<dbReference type="InterPro" id="IPR013149">
    <property type="entry name" value="ADH-like_C"/>
</dbReference>
<accession>A0AAW1UGL8</accession>
<dbReference type="SUPFAM" id="SSF52151">
    <property type="entry name" value="FabD/lysophospholipase-like"/>
    <property type="match status" value="1"/>
</dbReference>
<sequence length="1952" mass="216719">MKPEEFEVVISGVGGWFPKSQNIEELKQHLLDNEILLEHRWKYGERGCTNVIGKVDVEHFDNAYFGIHRQQSTYMDPMQRLVLERSFEALLDAGVNPADVRGRRIGCFMGSSVGENDNLFLESVVSGFGVTGHSRAMMPNRVSYWLNLKGPSVAYDSNWVGGVEILRIAYDAIRTGQCEACIVGTANLALNSEFQFLYTDLGVLSSDGSNKSYDAEASGYARSDGVVVFFLQRASEAKRSYASVVHVATTFDGDREGKLLDLDVDNMAEFISEFYKNAKVDPKEVDFVEAYGGAIKETDKKEVAALERVFCKNRKTPLLIGTIKPNTGHSEASAAMFSLAKAIIAMESDTIPATLQYSKPNPDIPALVNGSIQVVTENRKWNPKYVAVNAIGLDSYYGHVLLKANTKKLPSKINALPRLLLASTRTEEGMKEILEVFKTRTDINDEYVSLVQHVYSKPILGHLYRGYSLQGADEIKSESECHLGNKRQIWFVYSGMGSQWAGMASDLMNIPVFNAAIQKCHKILQPKGVDLISIITSTDKTIYDNILHSFVGIAAFQIGLTDILRSVGITPDGIIGHSVGELGCAYADECFTAEEMILCAYSRGRASLEAELIQGMMAAIGLGYQQIKDKCPPTIEVACHNGPDSCTISGPTKDMEKFVKELQDEGIFAKLVNVSNIAYHSRYIKPAAPLLLNYLNEVLSAPVARSSKWISTSNLEENWGTDLAKFSSAEYHTNNLLSSVLFEEGLHHIPKDSVLIEIAPHGLLQAILKRSLKPGCTNVPLTHRGTKSGVEFLFNSLGKLYLAGLDMTIQNLYPKIEFPVSRGTPSLANLAHWEHSETWRTGLEDKINSLLYGVRNIDVSLNNEEFREFVGHQLDDEVILPSSAYLNIVANIISSISSGHQEVVFENLHFRSCFNIPKMGGVPLHAMIQKGSGSFEVLADGEIVVTGKMTFPLSTDKFMLDDTDVEMNEECVTLTGNDIYNEFQHRGYKYSGPFKSIKSLTLSEEGSIATLKWNGKWPMFLEGILQQFLLQAGERNQDIQVPRTIQKIALSQNDLPTENCDLTVHYNYSTQVLATKGIQVVGIKSSAVPRRQKEISYDSIEFFPLTKAQVSMDVLLNAAVHLAIDSFSGSEVVGTIMVTEVETPESLEDHLKNVLKHYKKYNPNVARMATFKDVIIQQAYPSLVVYNGDVNDELVKITVASNGFLVVKTSQNIKDFNQVVQVAQCSVDGTSYSILRKATLKKSNIVQVKGDILSTKDFSRGSVSWFNELTSIVNSNPEEVLLVSNILPLEGMNNFVKEIRLLPNMQKVCCLFNLDKKSHDTKADQQVYQHISRLNLSLTVLKDNTYGTFVPVPVAFKDDITQNLSLVSNTINDKIIEYISVNPVDETINPEILKPVQLGNIEYSGHTTSGKRIMGIGCIDKNTFKIETDPILSWEIPEDWTIQDGASAPYAYACAYYALKHKGDLKPGNTVLVHGGCTSIGMAAICIASTQGCAIYTTVANDFQKAFLKKQFVFLRDHNILSCNDTTFEPAFLTSTGGKGAEIVMNCLSGPLLQASMGCLADYGRFIQYGKFDVEENKSIGMYVFLRNVSFYVVDFNNLLTYSDEVKKELKEWVTEGLKELAVRPLHRLVVEHQDIKKILNDMRTRSVVGKTVIKIDKTIELNKFNVQKSDQFICDARSAYLIYGGTAEIWTDLAEWLILRGARRIIISSDSKPQQNHVNRRLSLLLSYFGAEIVLSQNKPQSRESATELLSEVYSLGTIHMVFLLPSKSNSARTNDNRAAQCIDHALRTTAPKASLVNFITSAAGLAQSRSDAGFNTYNIQIDKGLDFADALYGLDTILSFKVKNILIKDDKFGNINQETAAVLFKKLDYILPSSIEELTEQYIEAPGTPDFVQLPTLGPRKIRELAPIFVIPGLCGEDKIRELSLELLYPTFCAVYSQQNQTISELAMSS</sequence>
<dbReference type="InterPro" id="IPR013968">
    <property type="entry name" value="PKS_KR"/>
</dbReference>
<evidence type="ECO:0000259" key="4">
    <source>
        <dbReference type="PROSITE" id="PS52004"/>
    </source>
</evidence>
<dbReference type="Pfam" id="PF00698">
    <property type="entry name" value="Acyl_transf_1"/>
    <property type="match status" value="1"/>
</dbReference>
<dbReference type="Pfam" id="PF00109">
    <property type="entry name" value="ketoacyl-synt"/>
    <property type="match status" value="1"/>
</dbReference>
<dbReference type="CDD" id="cd00833">
    <property type="entry name" value="PKS"/>
    <property type="match status" value="1"/>
</dbReference>
<dbReference type="GO" id="GO:0006633">
    <property type="term" value="P:fatty acid biosynthetic process"/>
    <property type="evidence" value="ECO:0007669"/>
    <property type="project" value="TreeGrafter"/>
</dbReference>
<evidence type="ECO:0000256" key="1">
    <source>
        <dbReference type="ARBA" id="ARBA00022857"/>
    </source>
</evidence>
<dbReference type="InterPro" id="IPR036291">
    <property type="entry name" value="NAD(P)-bd_dom_sf"/>
</dbReference>
<keyword evidence="1" id="KW-0521">NADP</keyword>
<dbReference type="Gene3D" id="3.40.366.10">
    <property type="entry name" value="Malonyl-Coenzyme A Acyl Carrier Protein, domain 2"/>
    <property type="match status" value="1"/>
</dbReference>
<organism evidence="6 7">
    <name type="scientific">Henosepilachna vigintioctopunctata</name>
    <dbReference type="NCBI Taxonomy" id="420089"/>
    <lineage>
        <taxon>Eukaryota</taxon>
        <taxon>Metazoa</taxon>
        <taxon>Ecdysozoa</taxon>
        <taxon>Arthropoda</taxon>
        <taxon>Hexapoda</taxon>
        <taxon>Insecta</taxon>
        <taxon>Pterygota</taxon>
        <taxon>Neoptera</taxon>
        <taxon>Endopterygota</taxon>
        <taxon>Coleoptera</taxon>
        <taxon>Polyphaga</taxon>
        <taxon>Cucujiformia</taxon>
        <taxon>Coccinelloidea</taxon>
        <taxon>Coccinellidae</taxon>
        <taxon>Epilachninae</taxon>
        <taxon>Epilachnini</taxon>
        <taxon>Henosepilachna</taxon>
    </lineage>
</organism>
<dbReference type="SUPFAM" id="SSF55048">
    <property type="entry name" value="Probable ACP-binding domain of malonyl-CoA ACP transacylase"/>
    <property type="match status" value="1"/>
</dbReference>
<proteinExistence type="predicted"/>
<dbReference type="InterPro" id="IPR049900">
    <property type="entry name" value="PKS_mFAS_DH"/>
</dbReference>
<dbReference type="SMART" id="SM00829">
    <property type="entry name" value="PKS_ER"/>
    <property type="match status" value="1"/>
</dbReference>
<feature type="domain" description="PKS/mFAS DH" evidence="5">
    <location>
        <begin position="835"/>
        <end position="1111"/>
    </location>
</feature>
<dbReference type="GO" id="GO:0016491">
    <property type="term" value="F:oxidoreductase activity"/>
    <property type="evidence" value="ECO:0007669"/>
    <property type="project" value="InterPro"/>
</dbReference>
<dbReference type="Pfam" id="PF08659">
    <property type="entry name" value="KR"/>
    <property type="match status" value="1"/>
</dbReference>
<dbReference type="InterPro" id="IPR042104">
    <property type="entry name" value="PKS_dehydratase_sf"/>
</dbReference>
<keyword evidence="2" id="KW-0511">Multifunctional enzyme</keyword>